<dbReference type="Proteomes" id="UP000785679">
    <property type="component" value="Unassembled WGS sequence"/>
</dbReference>
<keyword evidence="2" id="KW-1185">Reference proteome</keyword>
<dbReference type="AlphaFoldDB" id="A0A8J8NB52"/>
<proteinExistence type="predicted"/>
<organism evidence="1 2">
    <name type="scientific">Halteria grandinella</name>
    <dbReference type="NCBI Taxonomy" id="5974"/>
    <lineage>
        <taxon>Eukaryota</taxon>
        <taxon>Sar</taxon>
        <taxon>Alveolata</taxon>
        <taxon>Ciliophora</taxon>
        <taxon>Intramacronucleata</taxon>
        <taxon>Spirotrichea</taxon>
        <taxon>Stichotrichia</taxon>
        <taxon>Sporadotrichida</taxon>
        <taxon>Halteriidae</taxon>
        <taxon>Halteria</taxon>
    </lineage>
</organism>
<gene>
    <name evidence="1" type="ORF">FGO68_gene17139</name>
</gene>
<dbReference type="EMBL" id="RRYP01029771">
    <property type="protein sequence ID" value="TNV71486.1"/>
    <property type="molecule type" value="Genomic_DNA"/>
</dbReference>
<sequence>MDVKVLIKKNDFNAITETRRLIQNQCLNLHLKIENLRSGRSMVNNYLSTYKIQYISNTRMRPLMVLIRFMVISFQTHLLKVRFFMELITQKTPISWEFLRL</sequence>
<comment type="caution">
    <text evidence="1">The sequence shown here is derived from an EMBL/GenBank/DDBJ whole genome shotgun (WGS) entry which is preliminary data.</text>
</comment>
<reference evidence="1" key="1">
    <citation type="submission" date="2019-06" db="EMBL/GenBank/DDBJ databases">
        <authorList>
            <person name="Zheng W."/>
        </authorList>
    </citation>
    <scope>NUCLEOTIDE SEQUENCE</scope>
    <source>
        <strain evidence="1">QDHG01</strain>
    </source>
</reference>
<accession>A0A8J8NB52</accession>
<evidence type="ECO:0000313" key="2">
    <source>
        <dbReference type="Proteomes" id="UP000785679"/>
    </source>
</evidence>
<protein>
    <submittedName>
        <fullName evidence="1">Uncharacterized protein</fullName>
    </submittedName>
</protein>
<evidence type="ECO:0000313" key="1">
    <source>
        <dbReference type="EMBL" id="TNV71486.1"/>
    </source>
</evidence>
<name>A0A8J8NB52_HALGN</name>